<dbReference type="Proteomes" id="UP000250235">
    <property type="component" value="Unassembled WGS sequence"/>
</dbReference>
<proteinExistence type="predicted"/>
<feature type="region of interest" description="Disordered" evidence="1">
    <location>
        <begin position="262"/>
        <end position="322"/>
    </location>
</feature>
<dbReference type="OrthoDB" id="1935385at2759"/>
<organism evidence="2 3">
    <name type="scientific">Dorcoceras hygrometricum</name>
    <dbReference type="NCBI Taxonomy" id="472368"/>
    <lineage>
        <taxon>Eukaryota</taxon>
        <taxon>Viridiplantae</taxon>
        <taxon>Streptophyta</taxon>
        <taxon>Embryophyta</taxon>
        <taxon>Tracheophyta</taxon>
        <taxon>Spermatophyta</taxon>
        <taxon>Magnoliopsida</taxon>
        <taxon>eudicotyledons</taxon>
        <taxon>Gunneridae</taxon>
        <taxon>Pentapetalae</taxon>
        <taxon>asterids</taxon>
        <taxon>lamiids</taxon>
        <taxon>Lamiales</taxon>
        <taxon>Gesneriaceae</taxon>
        <taxon>Didymocarpoideae</taxon>
        <taxon>Trichosporeae</taxon>
        <taxon>Loxocarpinae</taxon>
        <taxon>Dorcoceras</taxon>
    </lineage>
</organism>
<protein>
    <submittedName>
        <fullName evidence="2">RNA-binding protein FUS</fullName>
    </submittedName>
</protein>
<feature type="compositionally biased region" description="Basic and acidic residues" evidence="1">
    <location>
        <begin position="310"/>
        <end position="322"/>
    </location>
</feature>
<feature type="compositionally biased region" description="Polar residues" evidence="1">
    <location>
        <begin position="72"/>
        <end position="118"/>
    </location>
</feature>
<gene>
    <name evidence="2" type="ORF">F511_13669</name>
</gene>
<evidence type="ECO:0000256" key="1">
    <source>
        <dbReference type="SAM" id="MobiDB-lite"/>
    </source>
</evidence>
<evidence type="ECO:0000313" key="3">
    <source>
        <dbReference type="Proteomes" id="UP000250235"/>
    </source>
</evidence>
<feature type="region of interest" description="Disordered" evidence="1">
    <location>
        <begin position="175"/>
        <end position="233"/>
    </location>
</feature>
<dbReference type="GO" id="GO:0035196">
    <property type="term" value="P:miRNA processing"/>
    <property type="evidence" value="ECO:0007669"/>
    <property type="project" value="InterPro"/>
</dbReference>
<name>A0A2Z7BAP5_9LAMI</name>
<dbReference type="GO" id="GO:0000398">
    <property type="term" value="P:mRNA splicing, via spliceosome"/>
    <property type="evidence" value="ECO:0007669"/>
    <property type="project" value="InterPro"/>
</dbReference>
<dbReference type="PANTHER" id="PTHR36054">
    <property type="entry name" value="PROTEIN SICKLE"/>
    <property type="match status" value="1"/>
</dbReference>
<feature type="compositionally biased region" description="Polar residues" evidence="1">
    <location>
        <begin position="21"/>
        <end position="39"/>
    </location>
</feature>
<dbReference type="InterPro" id="IPR039292">
    <property type="entry name" value="SICKLE"/>
</dbReference>
<feature type="region of interest" description="Disordered" evidence="1">
    <location>
        <begin position="16"/>
        <end position="135"/>
    </location>
</feature>
<dbReference type="EMBL" id="KV010000">
    <property type="protein sequence ID" value="KZV28874.1"/>
    <property type="molecule type" value="Genomic_DNA"/>
</dbReference>
<dbReference type="AlphaFoldDB" id="A0A2Z7BAP5"/>
<feature type="compositionally biased region" description="Basic residues" evidence="1">
    <location>
        <begin position="187"/>
        <end position="197"/>
    </location>
</feature>
<dbReference type="PANTHER" id="PTHR36054:SF2">
    <property type="entry name" value="PROTEIN SICKLE"/>
    <property type="match status" value="1"/>
</dbReference>
<keyword evidence="3" id="KW-1185">Reference proteome</keyword>
<accession>A0A2Z7BAP5</accession>
<evidence type="ECO:0000313" key="2">
    <source>
        <dbReference type="EMBL" id="KZV28874.1"/>
    </source>
</evidence>
<reference evidence="2 3" key="1">
    <citation type="journal article" date="2015" name="Proc. Natl. Acad. Sci. U.S.A.">
        <title>The resurrection genome of Boea hygrometrica: A blueprint for survival of dehydration.</title>
        <authorList>
            <person name="Xiao L."/>
            <person name="Yang G."/>
            <person name="Zhang L."/>
            <person name="Yang X."/>
            <person name="Zhao S."/>
            <person name="Ji Z."/>
            <person name="Zhou Q."/>
            <person name="Hu M."/>
            <person name="Wang Y."/>
            <person name="Chen M."/>
            <person name="Xu Y."/>
            <person name="Jin H."/>
            <person name="Xiao X."/>
            <person name="Hu G."/>
            <person name="Bao F."/>
            <person name="Hu Y."/>
            <person name="Wan P."/>
            <person name="Li L."/>
            <person name="Deng X."/>
            <person name="Kuang T."/>
            <person name="Xiang C."/>
            <person name="Zhu J.K."/>
            <person name="Oliver M.J."/>
            <person name="He Y."/>
        </authorList>
    </citation>
    <scope>NUCLEOTIDE SEQUENCE [LARGE SCALE GENOMIC DNA]</scope>
    <source>
        <strain evidence="3">cv. XS01</strain>
    </source>
</reference>
<sequence>MEESEKRRERLKAMRLEAAKSDTNVDSGMVSHSLSNPLIENQPAPSKHPRPRFDYYTDPMSAFSADKRRNNFSHQGYSTMPPNMTSSRPNYPYATLSSGQNPTQSPGDYHSQSSSSGTPMGAAHPLGIPQGNTLNTSGGPYNLNYSYLPNMADVNVPNSGFGRADSLHAVQGWGRGGTYSNSPHTQLHSHHDSRHGGSHYSDWGRGRGRSLRGNSSPGWRPSAGRGKGSQDTVSAELRPDLYYDEEMLEDPWKGMTPVIWKGPKSGSSWFPKSIGGKKAKPSPESSHKSISQPSLAEYLATMSETVNKPTNEEHEHPEVNES</sequence>